<accession>A0AAE2YPD7</accession>
<feature type="non-terminal residue" evidence="1">
    <location>
        <position position="1"/>
    </location>
</feature>
<dbReference type="SUPFAM" id="SSF46689">
    <property type="entry name" value="Homeodomain-like"/>
    <property type="match status" value="1"/>
</dbReference>
<dbReference type="EMBL" id="JAAXYO010000076">
    <property type="protein sequence ID" value="MBU2787801.1"/>
    <property type="molecule type" value="Genomic_DNA"/>
</dbReference>
<proteinExistence type="predicted"/>
<dbReference type="PANTHER" id="PTHR35004:SF7">
    <property type="entry name" value="INTEGRASE PROTEIN"/>
    <property type="match status" value="1"/>
</dbReference>
<organism evidence="1 2">
    <name type="scientific">Igneacidithiobacillus copahuensis</name>
    <dbReference type="NCBI Taxonomy" id="2724909"/>
    <lineage>
        <taxon>Bacteria</taxon>
        <taxon>Pseudomonadati</taxon>
        <taxon>Pseudomonadota</taxon>
        <taxon>Acidithiobacillia</taxon>
        <taxon>Acidithiobacillales</taxon>
        <taxon>Acidithiobacillaceae</taxon>
        <taxon>Igneacidithiobacillus</taxon>
    </lineage>
</organism>
<dbReference type="PANTHER" id="PTHR35004">
    <property type="entry name" value="TRANSPOSASE RV3428C-RELATED"/>
    <property type="match status" value="1"/>
</dbReference>
<dbReference type="AlphaFoldDB" id="A0AAE2YPD7"/>
<dbReference type="InterPro" id="IPR009057">
    <property type="entry name" value="Homeodomain-like_sf"/>
</dbReference>
<keyword evidence="2" id="KW-1185">Reference proteome</keyword>
<dbReference type="Proteomes" id="UP001197378">
    <property type="component" value="Unassembled WGS sequence"/>
</dbReference>
<name>A0AAE2YPD7_9PROT</name>
<reference evidence="1" key="1">
    <citation type="journal article" date="2021" name="ISME J.">
        <title>Genomic evolution of the class Acidithiobacillia: deep-branching Proteobacteria living in extreme acidic conditions.</title>
        <authorList>
            <person name="Moya-Beltran A."/>
            <person name="Beard S."/>
            <person name="Rojas-Villalobos C."/>
            <person name="Issotta F."/>
            <person name="Gallardo Y."/>
            <person name="Ulloa R."/>
            <person name="Giaveno A."/>
            <person name="Degli Esposti M."/>
            <person name="Johnson D.B."/>
            <person name="Quatrini R."/>
        </authorList>
    </citation>
    <scope>NUCLEOTIDE SEQUENCE</scope>
    <source>
        <strain evidence="1">VAN18-1</strain>
    </source>
</reference>
<dbReference type="RefSeq" id="WP_215871736.1">
    <property type="nucleotide sequence ID" value="NZ_JAAXYO010000076.1"/>
</dbReference>
<evidence type="ECO:0000313" key="1">
    <source>
        <dbReference type="EMBL" id="MBU2787801.1"/>
    </source>
</evidence>
<protein>
    <submittedName>
        <fullName evidence="1">Helix-turn-helix domain-containing protein</fullName>
    </submittedName>
</protein>
<dbReference type="Pfam" id="PF13551">
    <property type="entry name" value="HTH_29"/>
    <property type="match status" value="1"/>
</dbReference>
<comment type="caution">
    <text evidence="1">The sequence shown here is derived from an EMBL/GenBank/DDBJ whole genome shotgun (WGS) entry which is preliminary data.</text>
</comment>
<sequence>KRFAVLQQVIDGSRSQGQAALALGLSERQIRRLQRGVEREGARALISRRRGRPSNRRVETTVREGILAQVRARYADFGPTLAAEYLRADGYTVSKETLRRWMIAAGLWQAQRKRRTRLHPPRPRRARLGELIQIDGSPHDWFEGRGPRCTLIAFIDDATSRVLYARF</sequence>
<feature type="non-terminal residue" evidence="1">
    <location>
        <position position="167"/>
    </location>
</feature>
<evidence type="ECO:0000313" key="2">
    <source>
        <dbReference type="Proteomes" id="UP001197378"/>
    </source>
</evidence>
<gene>
    <name evidence="1" type="ORF">HFQ13_06225</name>
</gene>